<accession>A0A1C4YE99</accession>
<gene>
    <name evidence="1" type="ORF">GA0074695_4179</name>
</gene>
<dbReference type="RefSeq" id="WP_089007739.1">
    <property type="nucleotide sequence ID" value="NZ_LT607411.1"/>
</dbReference>
<protein>
    <recommendedName>
        <fullName evidence="3">DUF4145 domain-containing protein</fullName>
    </recommendedName>
</protein>
<evidence type="ECO:0000313" key="1">
    <source>
        <dbReference type="EMBL" id="SCF19014.1"/>
    </source>
</evidence>
<evidence type="ECO:0000313" key="2">
    <source>
        <dbReference type="Proteomes" id="UP000198242"/>
    </source>
</evidence>
<dbReference type="OrthoDB" id="8220232at2"/>
<keyword evidence="2" id="KW-1185">Reference proteome</keyword>
<evidence type="ECO:0008006" key="3">
    <source>
        <dbReference type="Google" id="ProtNLM"/>
    </source>
</evidence>
<dbReference type="EMBL" id="LT607411">
    <property type="protein sequence ID" value="SCF19014.1"/>
    <property type="molecule type" value="Genomic_DNA"/>
</dbReference>
<sequence length="95" mass="10344">MAAFLTAFIVLEWSLAKLAMGAGIDYDPNAQRLATNLAEEGVIDKETLARVRTFQDMRNRLMHGVQGPTPIKTDVKELLSTLASVQSTAVDPLEA</sequence>
<name>A0A1C4YE99_MICVI</name>
<organism evidence="1 2">
    <name type="scientific">Micromonospora viridifaciens</name>
    <dbReference type="NCBI Taxonomy" id="1881"/>
    <lineage>
        <taxon>Bacteria</taxon>
        <taxon>Bacillati</taxon>
        <taxon>Actinomycetota</taxon>
        <taxon>Actinomycetes</taxon>
        <taxon>Micromonosporales</taxon>
        <taxon>Micromonosporaceae</taxon>
        <taxon>Micromonospora</taxon>
    </lineage>
</organism>
<reference evidence="2" key="1">
    <citation type="submission" date="2016-06" db="EMBL/GenBank/DDBJ databases">
        <authorList>
            <person name="Varghese N."/>
            <person name="Submissions Spin"/>
        </authorList>
    </citation>
    <scope>NUCLEOTIDE SEQUENCE [LARGE SCALE GENOMIC DNA]</scope>
    <source>
        <strain evidence="2">DSM 43909</strain>
    </source>
</reference>
<dbReference type="Proteomes" id="UP000198242">
    <property type="component" value="Chromosome I"/>
</dbReference>
<dbReference type="AlphaFoldDB" id="A0A1C4YE99"/>
<proteinExistence type="predicted"/>